<protein>
    <recommendedName>
        <fullName evidence="5">Sigma-54 factor interaction domain-containing protein</fullName>
    </recommendedName>
</protein>
<dbReference type="InterPro" id="IPR002078">
    <property type="entry name" value="Sigma_54_int"/>
</dbReference>
<dbReference type="InterPro" id="IPR027417">
    <property type="entry name" value="P-loop_NTPase"/>
</dbReference>
<feature type="non-terminal residue" evidence="6">
    <location>
        <position position="1"/>
    </location>
</feature>
<dbReference type="Gene3D" id="3.40.50.300">
    <property type="entry name" value="P-loop containing nucleotide triphosphate hydrolases"/>
    <property type="match status" value="1"/>
</dbReference>
<evidence type="ECO:0000256" key="1">
    <source>
        <dbReference type="ARBA" id="ARBA00022741"/>
    </source>
</evidence>
<name>A0A0F9AZX1_9ZZZZ</name>
<keyword evidence="1" id="KW-0547">Nucleotide-binding</keyword>
<keyword evidence="4" id="KW-0804">Transcription</keyword>
<dbReference type="PANTHER" id="PTHR32071">
    <property type="entry name" value="TRANSCRIPTIONAL REGULATORY PROTEIN"/>
    <property type="match status" value="1"/>
</dbReference>
<accession>A0A0F9AZX1</accession>
<dbReference type="InterPro" id="IPR058031">
    <property type="entry name" value="AAA_lid_NorR"/>
</dbReference>
<dbReference type="CDD" id="cd00009">
    <property type="entry name" value="AAA"/>
    <property type="match status" value="1"/>
</dbReference>
<comment type="caution">
    <text evidence="6">The sequence shown here is derived from an EMBL/GenBank/DDBJ whole genome shotgun (WGS) entry which is preliminary data.</text>
</comment>
<evidence type="ECO:0000256" key="2">
    <source>
        <dbReference type="ARBA" id="ARBA00022840"/>
    </source>
</evidence>
<organism evidence="6">
    <name type="scientific">marine sediment metagenome</name>
    <dbReference type="NCBI Taxonomy" id="412755"/>
    <lineage>
        <taxon>unclassified sequences</taxon>
        <taxon>metagenomes</taxon>
        <taxon>ecological metagenomes</taxon>
    </lineage>
</organism>
<dbReference type="GO" id="GO:0006355">
    <property type="term" value="P:regulation of DNA-templated transcription"/>
    <property type="evidence" value="ECO:0007669"/>
    <property type="project" value="InterPro"/>
</dbReference>
<keyword evidence="2" id="KW-0067">ATP-binding</keyword>
<evidence type="ECO:0000256" key="3">
    <source>
        <dbReference type="ARBA" id="ARBA00023015"/>
    </source>
</evidence>
<sequence>TKHGSVKTEYIASALYLEKYMEKDKLTEDSDLLLQIWERSQDIRTIGLIPSHLRKYEFLFHPDSVQMRAILDKIRKVARFEDIPVLVLGETGSGKELIAKGIWEEMKLSQNDAAKGMALFTPFNIASIQKDLLHSQLFGYLRNTYTGANPKGCKGILQTANEDNATLFLDEIGDATPDIQIALLRVLQEKEILPIGATKPGFVSSEGKLIAGKILSNLRLIFATHGNLEEKVKAGTFREDLYYRLTEFSIHVPSLRERKKDIRILAEHFLQEFNKRYDMGLDYPDSLHFMSTLESYDWPGNVRELEHDLKRCFIESSENKDGIIEFADDIREKLTGQKQHGLKNIENLNIIFNDLPNNPMTLPEISKQRGEPIAIELGKMLITKKGRLPGEKDSMKYFAMKSGTFRHWMYQREITKESVLGPIKKKR</sequence>
<evidence type="ECO:0000313" key="6">
    <source>
        <dbReference type="EMBL" id="KKL07082.1"/>
    </source>
</evidence>
<dbReference type="InterPro" id="IPR025662">
    <property type="entry name" value="Sigma_54_int_dom_ATP-bd_1"/>
</dbReference>
<dbReference type="GO" id="GO:0005524">
    <property type="term" value="F:ATP binding"/>
    <property type="evidence" value="ECO:0007669"/>
    <property type="project" value="UniProtKB-KW"/>
</dbReference>
<dbReference type="Gene3D" id="1.10.8.60">
    <property type="match status" value="1"/>
</dbReference>
<dbReference type="AlphaFoldDB" id="A0A0F9AZX1"/>
<proteinExistence type="predicted"/>
<dbReference type="PROSITE" id="PS00688">
    <property type="entry name" value="SIGMA54_INTERACT_3"/>
    <property type="match status" value="1"/>
</dbReference>
<gene>
    <name evidence="6" type="ORF">LCGC14_2589580</name>
</gene>
<evidence type="ECO:0000259" key="5">
    <source>
        <dbReference type="PROSITE" id="PS50045"/>
    </source>
</evidence>
<dbReference type="Pfam" id="PF25601">
    <property type="entry name" value="AAA_lid_14"/>
    <property type="match status" value="1"/>
</dbReference>
<dbReference type="PROSITE" id="PS00675">
    <property type="entry name" value="SIGMA54_INTERACT_1"/>
    <property type="match status" value="1"/>
</dbReference>
<dbReference type="PROSITE" id="PS50045">
    <property type="entry name" value="SIGMA54_INTERACT_4"/>
    <property type="match status" value="1"/>
</dbReference>
<dbReference type="SUPFAM" id="SSF52540">
    <property type="entry name" value="P-loop containing nucleoside triphosphate hydrolases"/>
    <property type="match status" value="1"/>
</dbReference>
<dbReference type="InterPro" id="IPR025944">
    <property type="entry name" value="Sigma_54_int_dom_CS"/>
</dbReference>
<feature type="domain" description="Sigma-54 factor interaction" evidence="5">
    <location>
        <begin position="60"/>
        <end position="314"/>
    </location>
</feature>
<dbReference type="EMBL" id="LAZR01043437">
    <property type="protein sequence ID" value="KKL07082.1"/>
    <property type="molecule type" value="Genomic_DNA"/>
</dbReference>
<keyword evidence="3" id="KW-0805">Transcription regulation</keyword>
<dbReference type="Pfam" id="PF00158">
    <property type="entry name" value="Sigma54_activat"/>
    <property type="match status" value="1"/>
</dbReference>
<reference evidence="6" key="1">
    <citation type="journal article" date="2015" name="Nature">
        <title>Complex archaea that bridge the gap between prokaryotes and eukaryotes.</title>
        <authorList>
            <person name="Spang A."/>
            <person name="Saw J.H."/>
            <person name="Jorgensen S.L."/>
            <person name="Zaremba-Niedzwiedzka K."/>
            <person name="Martijn J."/>
            <person name="Lind A.E."/>
            <person name="van Eijk R."/>
            <person name="Schleper C."/>
            <person name="Guy L."/>
            <person name="Ettema T.J."/>
        </authorList>
    </citation>
    <scope>NUCLEOTIDE SEQUENCE</scope>
</reference>
<evidence type="ECO:0000256" key="4">
    <source>
        <dbReference type="ARBA" id="ARBA00023163"/>
    </source>
</evidence>